<evidence type="ECO:0000313" key="3">
    <source>
        <dbReference type="Proteomes" id="UP000808349"/>
    </source>
</evidence>
<evidence type="ECO:0000256" key="1">
    <source>
        <dbReference type="SAM" id="Phobius"/>
    </source>
</evidence>
<evidence type="ECO:0000313" key="2">
    <source>
        <dbReference type="EMBL" id="MBK9717675.1"/>
    </source>
</evidence>
<protein>
    <submittedName>
        <fullName evidence="2">DUF3179 domain-containing protein</fullName>
    </submittedName>
</protein>
<reference evidence="2 3" key="1">
    <citation type="submission" date="2020-10" db="EMBL/GenBank/DDBJ databases">
        <title>Connecting structure to function with the recovery of over 1000 high-quality activated sludge metagenome-assembled genomes encoding full-length rRNA genes using long-read sequencing.</title>
        <authorList>
            <person name="Singleton C.M."/>
            <person name="Petriglieri F."/>
            <person name="Kristensen J.M."/>
            <person name="Kirkegaard R.H."/>
            <person name="Michaelsen T.Y."/>
            <person name="Andersen M.H."/>
            <person name="Karst S.M."/>
            <person name="Dueholm M.S."/>
            <person name="Nielsen P.H."/>
            <person name="Albertsen M."/>
        </authorList>
    </citation>
    <scope>NUCLEOTIDE SEQUENCE [LARGE SCALE GENOMIC DNA]</scope>
    <source>
        <strain evidence="2">Ribe_18-Q3-R11-54_BAT3C.373</strain>
    </source>
</reference>
<dbReference type="Pfam" id="PF11376">
    <property type="entry name" value="DUF3179"/>
    <property type="match status" value="1"/>
</dbReference>
<dbReference type="InterPro" id="IPR021516">
    <property type="entry name" value="DUF3179"/>
</dbReference>
<dbReference type="EMBL" id="JADKFW010000005">
    <property type="protein sequence ID" value="MBK9717675.1"/>
    <property type="molecule type" value="Genomic_DNA"/>
</dbReference>
<keyword evidence="1" id="KW-1133">Transmembrane helix</keyword>
<feature type="transmembrane region" description="Helical" evidence="1">
    <location>
        <begin position="69"/>
        <end position="87"/>
    </location>
</feature>
<feature type="transmembrane region" description="Helical" evidence="1">
    <location>
        <begin position="5"/>
        <end position="24"/>
    </location>
</feature>
<keyword evidence="1" id="KW-0472">Membrane</keyword>
<feature type="transmembrane region" description="Helical" evidence="1">
    <location>
        <begin position="44"/>
        <end position="62"/>
    </location>
</feature>
<gene>
    <name evidence="2" type="ORF">IPO85_09205</name>
</gene>
<dbReference type="Proteomes" id="UP000808349">
    <property type="component" value="Unassembled WGS sequence"/>
</dbReference>
<name>A0A9D7S825_9BACT</name>
<keyword evidence="1" id="KW-0812">Transmembrane</keyword>
<organism evidence="2 3">
    <name type="scientific">Candidatus Defluviibacterium haderslevense</name>
    <dbReference type="NCBI Taxonomy" id="2981993"/>
    <lineage>
        <taxon>Bacteria</taxon>
        <taxon>Pseudomonadati</taxon>
        <taxon>Bacteroidota</taxon>
        <taxon>Saprospiria</taxon>
        <taxon>Saprospirales</taxon>
        <taxon>Saprospiraceae</taxon>
        <taxon>Candidatus Defluviibacterium</taxon>
    </lineage>
</organism>
<sequence>MKKLFYWACLGLIMFEIANVYFIMPIPGSQEINSIQVAYFLFSWRWWFRILFSLLIIIGLYNSFNQSKILLLASIFLVGTMIYYTNFEMSADHMFLPVENLQFKNIGDNKIPSDRLIIGIVYKDIAKAYPIQFLGYHHQVRDTLSDKQFMITYCTVCRTGRVYEPMVDQQYDQFRLVGMDHFNAMFEDSRTKSWWRQSTGEAIAGPSIHKLLPEYPSQQMTLNQWITIHPQTLIMQPDTLFQVEYDSLSNYENGTRKGKLTRRDSQSWEKKSWIIGLEINGMSKAYDWNELQAKQIIQDDLNNIPIALVLSDDKNSFASYILNTKNQLLSIQQDTLLLGQRKYLFSGKSLTDSVPNLIPLKCYQEYWHSWQTFHPKTLKFVE</sequence>
<comment type="caution">
    <text evidence="2">The sequence shown here is derived from an EMBL/GenBank/DDBJ whole genome shotgun (WGS) entry which is preliminary data.</text>
</comment>
<dbReference type="AlphaFoldDB" id="A0A9D7S825"/>
<accession>A0A9D7S825</accession>
<proteinExistence type="predicted"/>